<evidence type="ECO:0000313" key="3">
    <source>
        <dbReference type="Proteomes" id="UP000217790"/>
    </source>
</evidence>
<sequence length="269" mass="29621">MADLESSSDTPSDMPSAGNRTARGSVAELDRAQIQGMIHDSPAAAAKFRILAPTTIANKRKGIECTSNEQSPAKQPKIILKKDPPKPRNRAPAGQSNGKINFDLYIKKHPFAFSSGQMFEDYLTMIAATLQCHKSKLILNELKYKQKVPQTSQAHSLTSELAFAAMVEDMRAVKMAAKRIMYILSPAPMHPNSDGAWWPMTDENGKESAPSGFDFLELDWKGTEDSIASQRGIKDSKANNTGTSMERCWLIFRCPECLKKVMPVVEASG</sequence>
<dbReference type="OrthoDB" id="3069791at2759"/>
<keyword evidence="3" id="KW-1185">Reference proteome</keyword>
<dbReference type="EMBL" id="KZ293660">
    <property type="protein sequence ID" value="PBK92030.1"/>
    <property type="molecule type" value="Genomic_DNA"/>
</dbReference>
<organism evidence="2 3">
    <name type="scientific">Armillaria gallica</name>
    <name type="common">Bulbous honey fungus</name>
    <name type="synonym">Armillaria bulbosa</name>
    <dbReference type="NCBI Taxonomy" id="47427"/>
    <lineage>
        <taxon>Eukaryota</taxon>
        <taxon>Fungi</taxon>
        <taxon>Dikarya</taxon>
        <taxon>Basidiomycota</taxon>
        <taxon>Agaricomycotina</taxon>
        <taxon>Agaricomycetes</taxon>
        <taxon>Agaricomycetidae</taxon>
        <taxon>Agaricales</taxon>
        <taxon>Marasmiineae</taxon>
        <taxon>Physalacriaceae</taxon>
        <taxon>Armillaria</taxon>
    </lineage>
</organism>
<dbReference type="InParanoid" id="A0A2H3DD32"/>
<gene>
    <name evidence="2" type="ORF">ARMGADRAFT_1031488</name>
</gene>
<dbReference type="Proteomes" id="UP000217790">
    <property type="component" value="Unassembled WGS sequence"/>
</dbReference>
<reference evidence="3" key="1">
    <citation type="journal article" date="2017" name="Nat. Ecol. Evol.">
        <title>Genome expansion and lineage-specific genetic innovations in the forest pathogenic fungi Armillaria.</title>
        <authorList>
            <person name="Sipos G."/>
            <person name="Prasanna A.N."/>
            <person name="Walter M.C."/>
            <person name="O'Connor E."/>
            <person name="Balint B."/>
            <person name="Krizsan K."/>
            <person name="Kiss B."/>
            <person name="Hess J."/>
            <person name="Varga T."/>
            <person name="Slot J."/>
            <person name="Riley R."/>
            <person name="Boka B."/>
            <person name="Rigling D."/>
            <person name="Barry K."/>
            <person name="Lee J."/>
            <person name="Mihaltcheva S."/>
            <person name="LaButti K."/>
            <person name="Lipzen A."/>
            <person name="Waldron R."/>
            <person name="Moloney N.M."/>
            <person name="Sperisen C."/>
            <person name="Kredics L."/>
            <person name="Vagvoelgyi C."/>
            <person name="Patrignani A."/>
            <person name="Fitzpatrick D."/>
            <person name="Nagy I."/>
            <person name="Doyle S."/>
            <person name="Anderson J.B."/>
            <person name="Grigoriev I.V."/>
            <person name="Gueldener U."/>
            <person name="Muensterkoetter M."/>
            <person name="Nagy L.G."/>
        </authorList>
    </citation>
    <scope>NUCLEOTIDE SEQUENCE [LARGE SCALE GENOMIC DNA]</scope>
    <source>
        <strain evidence="3">Ar21-2</strain>
    </source>
</reference>
<feature type="region of interest" description="Disordered" evidence="1">
    <location>
        <begin position="62"/>
        <end position="96"/>
    </location>
</feature>
<evidence type="ECO:0000256" key="1">
    <source>
        <dbReference type="SAM" id="MobiDB-lite"/>
    </source>
</evidence>
<feature type="compositionally biased region" description="Polar residues" evidence="1">
    <location>
        <begin position="1"/>
        <end position="13"/>
    </location>
</feature>
<name>A0A2H3DD32_ARMGA</name>
<dbReference type="AlphaFoldDB" id="A0A2H3DD32"/>
<protein>
    <submittedName>
        <fullName evidence="2">Uncharacterized protein</fullName>
    </submittedName>
</protein>
<proteinExistence type="predicted"/>
<accession>A0A2H3DD32</accession>
<feature type="region of interest" description="Disordered" evidence="1">
    <location>
        <begin position="1"/>
        <end position="28"/>
    </location>
</feature>
<evidence type="ECO:0000313" key="2">
    <source>
        <dbReference type="EMBL" id="PBK92030.1"/>
    </source>
</evidence>